<reference evidence="1 2" key="1">
    <citation type="submission" date="2023-09" db="EMBL/GenBank/DDBJ databases">
        <title>Complete-Gapless Cercospora beticola genome.</title>
        <authorList>
            <person name="Wyatt N.A."/>
            <person name="Spanner R.E."/>
            <person name="Bolton M.D."/>
        </authorList>
    </citation>
    <scope>NUCLEOTIDE SEQUENCE [LARGE SCALE GENOMIC DNA]</scope>
    <source>
        <strain evidence="1">Cb09-40</strain>
    </source>
</reference>
<dbReference type="GeneID" id="90644195"/>
<protein>
    <recommendedName>
        <fullName evidence="3">F-box domain-containing protein</fullName>
    </recommendedName>
</protein>
<proteinExistence type="predicted"/>
<dbReference type="PANTHER" id="PTHR38790">
    <property type="entry name" value="2EXR DOMAIN-CONTAINING PROTEIN-RELATED"/>
    <property type="match status" value="1"/>
</dbReference>
<dbReference type="Proteomes" id="UP001302367">
    <property type="component" value="Chromosome 4"/>
</dbReference>
<organism evidence="1 2">
    <name type="scientific">Cercospora beticola</name>
    <name type="common">Sugarbeet leaf spot fungus</name>
    <dbReference type="NCBI Taxonomy" id="122368"/>
    <lineage>
        <taxon>Eukaryota</taxon>
        <taxon>Fungi</taxon>
        <taxon>Dikarya</taxon>
        <taxon>Ascomycota</taxon>
        <taxon>Pezizomycotina</taxon>
        <taxon>Dothideomycetes</taxon>
        <taxon>Dothideomycetidae</taxon>
        <taxon>Mycosphaerellales</taxon>
        <taxon>Mycosphaerellaceae</taxon>
        <taxon>Cercospora</taxon>
    </lineage>
</organism>
<keyword evidence="2" id="KW-1185">Reference proteome</keyword>
<name>A0ABZ0NP09_CERBT</name>
<evidence type="ECO:0008006" key="3">
    <source>
        <dbReference type="Google" id="ProtNLM"/>
    </source>
</evidence>
<dbReference type="RefSeq" id="XP_065458788.1">
    <property type="nucleotide sequence ID" value="XM_065602716.1"/>
</dbReference>
<evidence type="ECO:0000313" key="2">
    <source>
        <dbReference type="Proteomes" id="UP001302367"/>
    </source>
</evidence>
<accession>A0ABZ0NP09</accession>
<dbReference type="EMBL" id="CP134187">
    <property type="protein sequence ID" value="WPB01278.1"/>
    <property type="molecule type" value="Genomic_DNA"/>
</dbReference>
<evidence type="ECO:0000313" key="1">
    <source>
        <dbReference type="EMBL" id="WPB01278.1"/>
    </source>
</evidence>
<sequence length="329" mass="38375">MTEPLLCREFPPGKQRSGRPRHSKAKTDGVRISCMDQPSTLLNLPGDIRNIIWDHVFKRADGLHVALSVDRKRRHDYRSIFALSMTCRHLYNETRGLPLWLNVVHLHVPVLQDLSVLCSHRYQDSAPAMQPMASRRIIEAPFYGDLAAKHVALRNKAQEYVTLAMRLPHVDMITTRLWTMLSKPHILRSLRKVHVHLGFQTNNVFLERFYTAWEEILPYLLLLRNYTELRVSFQLRLSRRLVVHYDFRTDDAEMMLSDVDRCVVMEGDLTLPEMASVNAIKWRIWRGLFDMTKPRTHLPRPHVKKSSATVPCWTGREAVKLDALRNRST</sequence>
<gene>
    <name evidence="1" type="ORF">RHO25_005902</name>
</gene>
<dbReference type="PANTHER" id="PTHR38790:SF4">
    <property type="entry name" value="2EXR DOMAIN-CONTAINING PROTEIN"/>
    <property type="match status" value="1"/>
</dbReference>